<dbReference type="OrthoDB" id="6021021at2759"/>
<accession>A0A9P0GN84</accession>
<proteinExistence type="inferred from homology"/>
<dbReference type="PANTHER" id="PTHR11690:SF288">
    <property type="entry name" value="AMILORIDE-SENSITIVE NA+ CHANNEL-RELATED"/>
    <property type="match status" value="1"/>
</dbReference>
<dbReference type="InterPro" id="IPR001873">
    <property type="entry name" value="ENaC"/>
</dbReference>
<organism evidence="15 16">
    <name type="scientific">Phaedon cochleariae</name>
    <name type="common">Mustard beetle</name>
    <dbReference type="NCBI Taxonomy" id="80249"/>
    <lineage>
        <taxon>Eukaryota</taxon>
        <taxon>Metazoa</taxon>
        <taxon>Ecdysozoa</taxon>
        <taxon>Arthropoda</taxon>
        <taxon>Hexapoda</taxon>
        <taxon>Insecta</taxon>
        <taxon>Pterygota</taxon>
        <taxon>Neoptera</taxon>
        <taxon>Endopterygota</taxon>
        <taxon>Coleoptera</taxon>
        <taxon>Polyphaga</taxon>
        <taxon>Cucujiformia</taxon>
        <taxon>Chrysomeloidea</taxon>
        <taxon>Chrysomelidae</taxon>
        <taxon>Chrysomelinae</taxon>
        <taxon>Chrysomelini</taxon>
        <taxon>Phaedon</taxon>
    </lineage>
</organism>
<name>A0A9P0GN84_PHACE</name>
<sequence>MDTTHEENIEDHSCPSRDAEGPNVRCSAERSKKNSNYAKVPNKSADVKNNKRLMNYFREYCEYTGIHGFRYIGENRTLLERIWWIISLVVAVMFCGVMIYEIFQKYISFPVLVTFSMQETHLQKMPFPAVTICPRAKISASYLNLTDIFQKKFEGLPVTIEEEKKLDLASTFCDFYAGNKTKGLVEGKDFYEFVEKSRAYFFHYCQYLGNVVDCYDVFTPVLTEEGICYSYNILNKKDIFRDNVQFPFQDFHDAPSLKQWNIEEGYTVREVDTYPKRALRIGAKGALLVVMKTHVSDIEYECASDESGYRVRLHLPSNFPDVTDNHFLVPLDNRVSAAIIPHMIKTSEGVKMFDVTKRDCYFQSERSLEFFKIYSQEHCMMECRGKYVLKICGCVDFFMPRRPDTPICLLQDIECLEEATSKFSIYNEYSEVIDNGNINNVVNCDCRPTCTDITYSLEMSQNTVKYVPLNKTAREIIDNEHYRYSIIILYFKSNHIETKERNELYGFSDVVSNFGGLLGLFTGFSILSFTEIIYFLSLRIWGNIQLFGNWSGQRIN</sequence>
<evidence type="ECO:0000256" key="1">
    <source>
        <dbReference type="ARBA" id="ARBA00004141"/>
    </source>
</evidence>
<dbReference type="Proteomes" id="UP001153737">
    <property type="component" value="Chromosome 1"/>
</dbReference>
<comment type="subcellular location">
    <subcellularLocation>
        <location evidence="1">Membrane</location>
        <topology evidence="1">Multi-pass membrane protein</topology>
    </subcellularLocation>
</comment>
<evidence type="ECO:0000256" key="14">
    <source>
        <dbReference type="SAM" id="Phobius"/>
    </source>
</evidence>
<keyword evidence="8 12" id="KW-0406">Ion transport</keyword>
<reference evidence="15" key="2">
    <citation type="submission" date="2022-10" db="EMBL/GenBank/DDBJ databases">
        <authorList>
            <consortium name="ENA_rothamsted_submissions"/>
            <consortium name="culmorum"/>
            <person name="King R."/>
        </authorList>
    </citation>
    <scope>NUCLEOTIDE SEQUENCE</scope>
</reference>
<keyword evidence="7" id="KW-0915">Sodium</keyword>
<comment type="similarity">
    <text evidence="2 12">Belongs to the amiloride-sensitive sodium channel (TC 1.A.6) family.</text>
</comment>
<dbReference type="Gene3D" id="1.10.287.770">
    <property type="entry name" value="YojJ-like"/>
    <property type="match status" value="1"/>
</dbReference>
<evidence type="ECO:0000256" key="4">
    <source>
        <dbReference type="ARBA" id="ARBA00022461"/>
    </source>
</evidence>
<evidence type="ECO:0000256" key="10">
    <source>
        <dbReference type="ARBA" id="ARBA00023201"/>
    </source>
</evidence>
<evidence type="ECO:0000256" key="5">
    <source>
        <dbReference type="ARBA" id="ARBA00022692"/>
    </source>
</evidence>
<feature type="transmembrane region" description="Helical" evidence="14">
    <location>
        <begin position="514"/>
        <end position="536"/>
    </location>
</feature>
<gene>
    <name evidence="15" type="ORF">PHAECO_LOCUS482</name>
</gene>
<dbReference type="GO" id="GO:0015280">
    <property type="term" value="F:ligand-gated sodium channel activity"/>
    <property type="evidence" value="ECO:0007669"/>
    <property type="project" value="TreeGrafter"/>
</dbReference>
<evidence type="ECO:0000256" key="11">
    <source>
        <dbReference type="ARBA" id="ARBA00023303"/>
    </source>
</evidence>
<dbReference type="EMBL" id="OU896707">
    <property type="protein sequence ID" value="CAH1116195.1"/>
    <property type="molecule type" value="Genomic_DNA"/>
</dbReference>
<reference evidence="15" key="1">
    <citation type="submission" date="2022-01" db="EMBL/GenBank/DDBJ databases">
        <authorList>
            <person name="King R."/>
        </authorList>
    </citation>
    <scope>NUCLEOTIDE SEQUENCE</scope>
</reference>
<keyword evidence="16" id="KW-1185">Reference proteome</keyword>
<evidence type="ECO:0000256" key="9">
    <source>
        <dbReference type="ARBA" id="ARBA00023136"/>
    </source>
</evidence>
<evidence type="ECO:0000256" key="6">
    <source>
        <dbReference type="ARBA" id="ARBA00022989"/>
    </source>
</evidence>
<keyword evidence="9 14" id="KW-0472">Membrane</keyword>
<dbReference type="PANTHER" id="PTHR11690">
    <property type="entry name" value="AMILORIDE-SENSITIVE SODIUM CHANNEL-RELATED"/>
    <property type="match status" value="1"/>
</dbReference>
<dbReference type="Pfam" id="PF00858">
    <property type="entry name" value="ASC"/>
    <property type="match status" value="1"/>
</dbReference>
<dbReference type="Gene3D" id="1.10.287.820">
    <property type="entry name" value="Acid-sensing ion channel domain"/>
    <property type="match status" value="1"/>
</dbReference>
<dbReference type="AlphaFoldDB" id="A0A9P0GN84"/>
<keyword evidence="10 12" id="KW-0739">Sodium transport</keyword>
<keyword evidence="3 12" id="KW-0813">Transport</keyword>
<feature type="compositionally biased region" description="Basic and acidic residues" evidence="13">
    <location>
        <begin position="1"/>
        <end position="20"/>
    </location>
</feature>
<evidence type="ECO:0000256" key="8">
    <source>
        <dbReference type="ARBA" id="ARBA00023065"/>
    </source>
</evidence>
<keyword evidence="4 12" id="KW-0894">Sodium channel</keyword>
<evidence type="ECO:0000256" key="7">
    <source>
        <dbReference type="ARBA" id="ARBA00023053"/>
    </source>
</evidence>
<evidence type="ECO:0000256" key="12">
    <source>
        <dbReference type="RuleBase" id="RU000679"/>
    </source>
</evidence>
<protein>
    <submittedName>
        <fullName evidence="15">Uncharacterized protein</fullName>
    </submittedName>
</protein>
<dbReference type="PRINTS" id="PR01078">
    <property type="entry name" value="AMINACHANNEL"/>
</dbReference>
<evidence type="ECO:0000256" key="3">
    <source>
        <dbReference type="ARBA" id="ARBA00022448"/>
    </source>
</evidence>
<dbReference type="GO" id="GO:0005886">
    <property type="term" value="C:plasma membrane"/>
    <property type="evidence" value="ECO:0007669"/>
    <property type="project" value="TreeGrafter"/>
</dbReference>
<evidence type="ECO:0000256" key="13">
    <source>
        <dbReference type="SAM" id="MobiDB-lite"/>
    </source>
</evidence>
<keyword evidence="11 12" id="KW-0407">Ion channel</keyword>
<evidence type="ECO:0000313" key="16">
    <source>
        <dbReference type="Proteomes" id="UP001153737"/>
    </source>
</evidence>
<evidence type="ECO:0000313" key="15">
    <source>
        <dbReference type="EMBL" id="CAH1116195.1"/>
    </source>
</evidence>
<keyword evidence="5 12" id="KW-0812">Transmembrane</keyword>
<evidence type="ECO:0000256" key="2">
    <source>
        <dbReference type="ARBA" id="ARBA00007193"/>
    </source>
</evidence>
<feature type="region of interest" description="Disordered" evidence="13">
    <location>
        <begin position="1"/>
        <end position="26"/>
    </location>
</feature>
<keyword evidence="6 14" id="KW-1133">Transmembrane helix</keyword>
<feature type="transmembrane region" description="Helical" evidence="14">
    <location>
        <begin position="82"/>
        <end position="103"/>
    </location>
</feature>